<sequence length="139" mass="14309">MKKLILVGCFVLGATVASFAQGGGGQGGRGGMNMKPEDRAKAMQTALKLTDDQTAKITAIYTAQTAKQDSIMKANNGDRQAAMGAMRPMREATNAKIKALLTEDQKAEFDKMSQRGGGRGQGGGQGGQGGGTPPPPPAK</sequence>
<dbReference type="RefSeq" id="WP_173413651.1">
    <property type="nucleotide sequence ID" value="NZ_CP054139.1"/>
</dbReference>
<accession>A0A7D4TKS2</accession>
<proteinExistence type="predicted"/>
<evidence type="ECO:0000256" key="1">
    <source>
        <dbReference type="SAM" id="MobiDB-lite"/>
    </source>
</evidence>
<keyword evidence="4" id="KW-1185">Reference proteome</keyword>
<organism evidence="3 4">
    <name type="scientific">Mucilaginibacter mali</name>
    <dbReference type="NCBI Taxonomy" id="2740462"/>
    <lineage>
        <taxon>Bacteria</taxon>
        <taxon>Pseudomonadati</taxon>
        <taxon>Bacteroidota</taxon>
        <taxon>Sphingobacteriia</taxon>
        <taxon>Sphingobacteriales</taxon>
        <taxon>Sphingobacteriaceae</taxon>
        <taxon>Mucilaginibacter</taxon>
    </lineage>
</organism>
<dbReference type="AlphaFoldDB" id="A0A7D4TKS2"/>
<evidence type="ECO:0008006" key="5">
    <source>
        <dbReference type="Google" id="ProtNLM"/>
    </source>
</evidence>
<evidence type="ECO:0000256" key="2">
    <source>
        <dbReference type="SAM" id="SignalP"/>
    </source>
</evidence>
<feature type="signal peptide" evidence="2">
    <location>
        <begin position="1"/>
        <end position="20"/>
    </location>
</feature>
<feature type="compositionally biased region" description="Gly residues" evidence="1">
    <location>
        <begin position="115"/>
        <end position="131"/>
    </location>
</feature>
<evidence type="ECO:0000313" key="3">
    <source>
        <dbReference type="EMBL" id="QKJ28953.1"/>
    </source>
</evidence>
<feature type="chain" id="PRO_5028917177" description="LTXXQ motif family protein" evidence="2">
    <location>
        <begin position="21"/>
        <end position="139"/>
    </location>
</feature>
<dbReference type="Proteomes" id="UP000505355">
    <property type="component" value="Chromosome"/>
</dbReference>
<protein>
    <recommendedName>
        <fullName evidence="5">LTXXQ motif family protein</fullName>
    </recommendedName>
</protein>
<feature type="compositionally biased region" description="Basic and acidic residues" evidence="1">
    <location>
        <begin position="101"/>
        <end position="113"/>
    </location>
</feature>
<evidence type="ECO:0000313" key="4">
    <source>
        <dbReference type="Proteomes" id="UP000505355"/>
    </source>
</evidence>
<feature type="region of interest" description="Disordered" evidence="1">
    <location>
        <begin position="101"/>
        <end position="139"/>
    </location>
</feature>
<dbReference type="EMBL" id="CP054139">
    <property type="protein sequence ID" value="QKJ28953.1"/>
    <property type="molecule type" value="Genomic_DNA"/>
</dbReference>
<dbReference type="KEGG" id="mmab:HQ865_04020"/>
<gene>
    <name evidence="3" type="ORF">HQ865_04020</name>
</gene>
<keyword evidence="2" id="KW-0732">Signal</keyword>
<name>A0A7D4TKS2_9SPHI</name>
<reference evidence="3 4" key="1">
    <citation type="submission" date="2020-05" db="EMBL/GenBank/DDBJ databases">
        <title>Mucilaginibacter mali sp. nov.</title>
        <authorList>
            <person name="Kim H.S."/>
            <person name="Lee K.C."/>
            <person name="Suh M.K."/>
            <person name="Kim J.-S."/>
            <person name="Han K.-I."/>
            <person name="Eom M.K."/>
            <person name="Shin Y.K."/>
            <person name="Lee J.-S."/>
        </authorList>
    </citation>
    <scope>NUCLEOTIDE SEQUENCE [LARGE SCALE GENOMIC DNA]</scope>
    <source>
        <strain evidence="3 4">G2-14</strain>
    </source>
</reference>